<keyword evidence="1" id="KW-0472">Membrane</keyword>
<evidence type="ECO:0000256" key="1">
    <source>
        <dbReference type="SAM" id="Phobius"/>
    </source>
</evidence>
<keyword evidence="3" id="KW-1185">Reference proteome</keyword>
<name>A0A4P6Y9I2_9FLAO</name>
<dbReference type="AlphaFoldDB" id="A0A4P6Y9I2"/>
<dbReference type="KEGG" id="fnk:E1750_07680"/>
<evidence type="ECO:0000313" key="2">
    <source>
        <dbReference type="EMBL" id="QBN18688.1"/>
    </source>
</evidence>
<keyword evidence="1" id="KW-1133">Transmembrane helix</keyword>
<organism evidence="2 3">
    <name type="scientific">Flavobacterium nackdongense</name>
    <dbReference type="NCBI Taxonomy" id="2547394"/>
    <lineage>
        <taxon>Bacteria</taxon>
        <taxon>Pseudomonadati</taxon>
        <taxon>Bacteroidota</taxon>
        <taxon>Flavobacteriia</taxon>
        <taxon>Flavobacteriales</taxon>
        <taxon>Flavobacteriaceae</taxon>
        <taxon>Flavobacterium</taxon>
    </lineage>
</organism>
<feature type="transmembrane region" description="Helical" evidence="1">
    <location>
        <begin position="52"/>
        <end position="71"/>
    </location>
</feature>
<evidence type="ECO:0000313" key="3">
    <source>
        <dbReference type="Proteomes" id="UP000291124"/>
    </source>
</evidence>
<dbReference type="OrthoDB" id="1376970at2"/>
<protein>
    <submittedName>
        <fullName evidence="2">Uncharacterized protein</fullName>
    </submittedName>
</protein>
<proteinExistence type="predicted"/>
<sequence length="76" mass="9221">MFKNFIKNFQEKSPKERFLLVIGLTVFLAYFVLGLIFILWKTMPVNMELRYRIAFGLLLIVYSFIRFFRIFNSNNE</sequence>
<dbReference type="Proteomes" id="UP000291124">
    <property type="component" value="Chromosome"/>
</dbReference>
<keyword evidence="1" id="KW-0812">Transmembrane</keyword>
<accession>A0A4P6Y9I2</accession>
<gene>
    <name evidence="2" type="ORF">E1750_07680</name>
</gene>
<feature type="transmembrane region" description="Helical" evidence="1">
    <location>
        <begin position="20"/>
        <end position="40"/>
    </location>
</feature>
<dbReference type="EMBL" id="CP037933">
    <property type="protein sequence ID" value="QBN18688.1"/>
    <property type="molecule type" value="Genomic_DNA"/>
</dbReference>
<reference evidence="3" key="1">
    <citation type="submission" date="2019-03" db="EMBL/GenBank/DDBJ databases">
        <title>Flavobacterium sp.</title>
        <authorList>
            <person name="Kim H."/>
        </authorList>
    </citation>
    <scope>NUCLEOTIDE SEQUENCE [LARGE SCALE GENOMIC DNA]</scope>
    <source>
        <strain evidence="3">GS13</strain>
    </source>
</reference>